<evidence type="ECO:0000313" key="6">
    <source>
        <dbReference type="EMBL" id="BEH03205.1"/>
    </source>
</evidence>
<dbReference type="SUPFAM" id="SSF88723">
    <property type="entry name" value="PIN domain-like"/>
    <property type="match status" value="1"/>
</dbReference>
<dbReference type="Proteomes" id="UP001431656">
    <property type="component" value="Chromosome"/>
</dbReference>
<evidence type="ECO:0000313" key="7">
    <source>
        <dbReference type="Proteomes" id="UP001431656"/>
    </source>
</evidence>
<dbReference type="InterPro" id="IPR002716">
    <property type="entry name" value="PIN_dom"/>
</dbReference>
<accession>A0AAN0K7Q7</accession>
<keyword evidence="1" id="KW-0540">Nuclease</keyword>
<evidence type="ECO:0000256" key="4">
    <source>
        <dbReference type="ARBA" id="ARBA00022842"/>
    </source>
</evidence>
<dbReference type="Pfam" id="PF01850">
    <property type="entry name" value="PIN"/>
    <property type="match status" value="1"/>
</dbReference>
<dbReference type="EMBL" id="AP028056">
    <property type="protein sequence ID" value="BEH03205.1"/>
    <property type="molecule type" value="Genomic_DNA"/>
</dbReference>
<evidence type="ECO:0000256" key="2">
    <source>
        <dbReference type="ARBA" id="ARBA00022723"/>
    </source>
</evidence>
<dbReference type="GO" id="GO:0016787">
    <property type="term" value="F:hydrolase activity"/>
    <property type="evidence" value="ECO:0007669"/>
    <property type="project" value="UniProtKB-KW"/>
</dbReference>
<evidence type="ECO:0000256" key="1">
    <source>
        <dbReference type="ARBA" id="ARBA00022722"/>
    </source>
</evidence>
<dbReference type="AlphaFoldDB" id="A0AAN0K7Q7"/>
<keyword evidence="2" id="KW-0479">Metal-binding</keyword>
<keyword evidence="3" id="KW-0378">Hydrolase</keyword>
<evidence type="ECO:0000259" key="5">
    <source>
        <dbReference type="Pfam" id="PF01850"/>
    </source>
</evidence>
<feature type="domain" description="PIN" evidence="5">
    <location>
        <begin position="4"/>
        <end position="119"/>
    </location>
</feature>
<dbReference type="GO" id="GO:0046872">
    <property type="term" value="F:metal ion binding"/>
    <property type="evidence" value="ECO:0007669"/>
    <property type="project" value="UniProtKB-KW"/>
</dbReference>
<evidence type="ECO:0000256" key="3">
    <source>
        <dbReference type="ARBA" id="ARBA00022801"/>
    </source>
</evidence>
<dbReference type="GO" id="GO:0004518">
    <property type="term" value="F:nuclease activity"/>
    <property type="evidence" value="ECO:0007669"/>
    <property type="project" value="UniProtKB-KW"/>
</dbReference>
<dbReference type="KEGG" id="broo:brsh051_24860"/>
<reference evidence="6" key="1">
    <citation type="journal article" date="2024" name="Int. J. Syst. Evol. Microbiol.">
        <title>Brooklawnia propionicigenes sp. nov., a facultatively anaerobic, propionate-producing bacterium isolated from a methanogenic reactor treating waste from cattle farms.</title>
        <authorList>
            <person name="Akita Y."/>
            <person name="Ueki A."/>
            <person name="Tonouchi A."/>
            <person name="Sugawara Y."/>
            <person name="Honma S."/>
            <person name="Kaku N."/>
            <person name="Ueki K."/>
        </authorList>
    </citation>
    <scope>NUCLEOTIDE SEQUENCE</scope>
    <source>
        <strain evidence="6">SH051</strain>
    </source>
</reference>
<gene>
    <name evidence="6" type="ORF">brsh051_24860</name>
</gene>
<name>A0AAN0K7Q7_9ACTN</name>
<dbReference type="CDD" id="cd09874">
    <property type="entry name" value="PIN_MT3492-like"/>
    <property type="match status" value="1"/>
</dbReference>
<protein>
    <recommendedName>
        <fullName evidence="5">PIN domain-containing protein</fullName>
    </recommendedName>
</protein>
<dbReference type="RefSeq" id="WP_286265504.1">
    <property type="nucleotide sequence ID" value="NZ_AP028056.1"/>
</dbReference>
<dbReference type="Gene3D" id="3.40.50.1010">
    <property type="entry name" value="5'-nuclease"/>
    <property type="match status" value="1"/>
</dbReference>
<dbReference type="InterPro" id="IPR029060">
    <property type="entry name" value="PIN-like_dom_sf"/>
</dbReference>
<proteinExistence type="predicted"/>
<keyword evidence="7" id="KW-1185">Reference proteome</keyword>
<organism evidence="6 7">
    <name type="scientific">Brooklawnia propionicigenes</name>
    <dbReference type="NCBI Taxonomy" id="3041175"/>
    <lineage>
        <taxon>Bacteria</taxon>
        <taxon>Bacillati</taxon>
        <taxon>Actinomycetota</taxon>
        <taxon>Actinomycetes</taxon>
        <taxon>Propionibacteriales</taxon>
        <taxon>Propionibacteriaceae</taxon>
        <taxon>Brooklawnia</taxon>
    </lineage>
</organism>
<keyword evidence="4" id="KW-0460">Magnesium</keyword>
<sequence>MTGYYLDTSIAAHALLRGGRAARWLDETTSNPTYAVFSSRLLQTELTRTLRREDRAISERDDVLDYVGIVPITEGVLATAEAIMEHVKTLDAIHLATALSLGSGVIVVSHDQNQLRVAEQIGLHTLDPLEEPARG</sequence>